<gene>
    <name evidence="2" type="ORF">GCM10009716_12470</name>
</gene>
<sequence length="65" mass="6744">MAALVWLLIPLAGAMVAAAWSTWATRRSNGAGGVGDVQGVAGYEAFRQAMEQPRPADRTAARADG</sequence>
<evidence type="ECO:0000256" key="1">
    <source>
        <dbReference type="SAM" id="SignalP"/>
    </source>
</evidence>
<protein>
    <submittedName>
        <fullName evidence="2">Uncharacterized protein</fullName>
    </submittedName>
</protein>
<comment type="caution">
    <text evidence="2">The sequence shown here is derived from an EMBL/GenBank/DDBJ whole genome shotgun (WGS) entry which is preliminary data.</text>
</comment>
<feature type="signal peptide" evidence="1">
    <location>
        <begin position="1"/>
        <end position="17"/>
    </location>
</feature>
<evidence type="ECO:0000313" key="3">
    <source>
        <dbReference type="Proteomes" id="UP001501303"/>
    </source>
</evidence>
<dbReference type="EMBL" id="BAAAMJ010000010">
    <property type="protein sequence ID" value="GAA1904030.1"/>
    <property type="molecule type" value="Genomic_DNA"/>
</dbReference>
<organism evidence="2 3">
    <name type="scientific">Streptomyces sodiiphilus</name>
    <dbReference type="NCBI Taxonomy" id="226217"/>
    <lineage>
        <taxon>Bacteria</taxon>
        <taxon>Bacillati</taxon>
        <taxon>Actinomycetota</taxon>
        <taxon>Actinomycetes</taxon>
        <taxon>Kitasatosporales</taxon>
        <taxon>Streptomycetaceae</taxon>
        <taxon>Streptomyces</taxon>
    </lineage>
</organism>
<accession>A0ABN2NZH4</accession>
<evidence type="ECO:0000313" key="2">
    <source>
        <dbReference type="EMBL" id="GAA1904030.1"/>
    </source>
</evidence>
<feature type="chain" id="PRO_5045435524" evidence="1">
    <location>
        <begin position="18"/>
        <end position="65"/>
    </location>
</feature>
<dbReference type="RefSeq" id="WP_344259496.1">
    <property type="nucleotide sequence ID" value="NZ_BAAAMJ010000010.1"/>
</dbReference>
<dbReference type="Proteomes" id="UP001501303">
    <property type="component" value="Unassembled WGS sequence"/>
</dbReference>
<proteinExistence type="predicted"/>
<name>A0ABN2NZH4_9ACTN</name>
<keyword evidence="3" id="KW-1185">Reference proteome</keyword>
<keyword evidence="1" id="KW-0732">Signal</keyword>
<reference evidence="2 3" key="1">
    <citation type="journal article" date="2019" name="Int. J. Syst. Evol. Microbiol.">
        <title>The Global Catalogue of Microorganisms (GCM) 10K type strain sequencing project: providing services to taxonomists for standard genome sequencing and annotation.</title>
        <authorList>
            <consortium name="The Broad Institute Genomics Platform"/>
            <consortium name="The Broad Institute Genome Sequencing Center for Infectious Disease"/>
            <person name="Wu L."/>
            <person name="Ma J."/>
        </authorList>
    </citation>
    <scope>NUCLEOTIDE SEQUENCE [LARGE SCALE GENOMIC DNA]</scope>
    <source>
        <strain evidence="2 3">JCM 13581</strain>
    </source>
</reference>